<feature type="chain" id="PRO_5037772178" evidence="2">
    <location>
        <begin position="26"/>
        <end position="1611"/>
    </location>
</feature>
<evidence type="ECO:0000256" key="2">
    <source>
        <dbReference type="SAM" id="SignalP"/>
    </source>
</evidence>
<dbReference type="Proteomes" id="UP000606720">
    <property type="component" value="Unassembled WGS sequence"/>
</dbReference>
<keyword evidence="4" id="KW-1185">Reference proteome</keyword>
<dbReference type="EMBL" id="JACOPH010000009">
    <property type="protein sequence ID" value="MBC5714716.1"/>
    <property type="molecule type" value="Genomic_DNA"/>
</dbReference>
<dbReference type="InterPro" id="IPR026906">
    <property type="entry name" value="LRR_5"/>
</dbReference>
<organism evidence="3 4">
    <name type="scientific">Roseburia zhanii</name>
    <dbReference type="NCBI Taxonomy" id="2763064"/>
    <lineage>
        <taxon>Bacteria</taxon>
        <taxon>Bacillati</taxon>
        <taxon>Bacillota</taxon>
        <taxon>Clostridia</taxon>
        <taxon>Lachnospirales</taxon>
        <taxon>Lachnospiraceae</taxon>
        <taxon>Roseburia</taxon>
    </lineage>
</organism>
<comment type="caution">
    <text evidence="3">The sequence shown here is derived from an EMBL/GenBank/DDBJ whole genome shotgun (WGS) entry which is preliminary data.</text>
</comment>
<dbReference type="InterPro" id="IPR032675">
    <property type="entry name" value="LRR_dom_sf"/>
</dbReference>
<dbReference type="Gene3D" id="3.80.10.10">
    <property type="entry name" value="Ribonuclease Inhibitor"/>
    <property type="match status" value="1"/>
</dbReference>
<dbReference type="Pfam" id="PF13306">
    <property type="entry name" value="LRR_5"/>
    <property type="match status" value="1"/>
</dbReference>
<gene>
    <name evidence="3" type="ORF">H8S17_10995</name>
</gene>
<feature type="region of interest" description="Disordered" evidence="1">
    <location>
        <begin position="36"/>
        <end position="56"/>
    </location>
</feature>
<feature type="signal peptide" evidence="2">
    <location>
        <begin position="1"/>
        <end position="25"/>
    </location>
</feature>
<evidence type="ECO:0000313" key="3">
    <source>
        <dbReference type="EMBL" id="MBC5714716.1"/>
    </source>
</evidence>
<name>A0A923LR29_9FIRM</name>
<proteinExistence type="predicted"/>
<evidence type="ECO:0000313" key="4">
    <source>
        <dbReference type="Proteomes" id="UP000606720"/>
    </source>
</evidence>
<keyword evidence="2" id="KW-0732">Signal</keyword>
<evidence type="ECO:0000256" key="1">
    <source>
        <dbReference type="SAM" id="MobiDB-lite"/>
    </source>
</evidence>
<reference evidence="3" key="1">
    <citation type="submission" date="2020-08" db="EMBL/GenBank/DDBJ databases">
        <title>Genome public.</title>
        <authorList>
            <person name="Liu C."/>
            <person name="Sun Q."/>
        </authorList>
    </citation>
    <scope>NUCLEOTIDE SEQUENCE</scope>
    <source>
        <strain evidence="3">BX1005</strain>
    </source>
</reference>
<accession>A0A923LR29</accession>
<protein>
    <submittedName>
        <fullName evidence="3">Leucine-rich repeat protein</fullName>
    </submittedName>
</protein>
<sequence length="1611" mass="174018">MKKRVLSLFMTLMLCMTSLPTTALAAADGEAGSYVSATAETDQSQASADEAESSTEECEHDDATYIQVEGKNQHQLKCAECGYVGESEDCNFDGLGGYAQGDADGHYAKCICGNEDKSSQTAHTMMTLPTDDNKYHTYMCQMCGYVGSDAQLEEHSYDNKTGECTKCGFAPVAVDENDNLYDSVTDALEEAARTGTKSVKLIQSAFATEMEDNTVIQEPVEFNHPDAIVELQMNGHTLTSDRGTTLLVEGGTLKITGDATINNTGLHELAGSAVKVSGGKLIFEDDLAAQGSIDTNNHTSQPAVYAEGGELEFNGNLDLNGSLTLAKTAKLTHGLNKGTFRAAYGYRLSVGNSTVYKSKKFYGLLAEGYTFVQNDDTSKFVNVDRYTEWAFGDVTIVEHPQHTYEPSTGAIWECACGLICIHPDGYPGGACPVCGRPCPHYIADQSSVDRKYYCNDCKEQMLVRTNNPDGTWKFYTDYKAAIKAAEDGSKVVLLDDVALQGWSGPVISGNGKTVTLDLNGYSITGNVPVVIVGDSRSPTSCTLKVIGAGSLKGIDVSVKASLDLSEWKSGTITQVSVSDDSNYPAEEREAGLTIGPDAGTVQSLWFTNNQLGTLTNKKLSGGSYGEIYLPDFGTSIQAGSLLAEGYAFQNADGTYVEYTQELLGKSSLNNVKVVKCVHEKIENDTCVYCNMTGMRAMLDDTTYTDIDSAVTDWLEKGGQLRLYTDYYNRDGIDFSKAKSPLVINLNGHNFEKGGCMRLRGADLTIRDTAEKTGLFGILLADNGTLTLDGGALEALHVLKDSKAEIYLHGGQFTVGEIHASVYKLLEKGYYLQKDGTPIEPLEKLVVGDTYQIGKADIEVGGDGSNLGGDIAVGKYQVPVAAIMEIGDDNVKEVMFTWYLVKDDGTTAILAGSDYVPVTDGKAAYDVNTDGSAYAQEGWKDVVQDETYDLICVVTGKTDSGEQWKTAWDDIYHMNTLPPSLENAEITFNAVPSFKGDNTFVFWPDPDDHSVGWLKLPYTVTLDGTELERNIDYGSAGGDCATEIGNYTMRILGVTGRYSGEKTIDWKVEPHQLGSIQFESGFKEYDGTDALPEGSVSNQFTSQSGYSSLINLKEGEDYEVTEARYTSVEAGGEIKDFVVTVKLKNKNYVFDDGTTERTFTTTNSNAQFGIVKADAPAVEEAALTVTNDHEESCMVDLSALLPALDSPMEYGDVTYTIDKVDLGSYYDATKGEAKIEDGKLILPIQNVNTEKEGSIGTVAVKACSTNVDDMTLMINVSATNKIVPKLDGTLTLDPAEITYGGLLGTIAISGTMKDGDKVVSGTFAWTDGTIRPEVGDGTYTASWKFTPADTKNYAVTTGTTKIKVNKAASTGEPNYTKITADGKTLADANLTLTGSTLSPAAGTLEWIDEAGNVLSNDTKVEANRIYKWRFTPADSNYNILTGEAELYHADKSATDVTDEKTLPAVGTKVTSDDGKATYKITRSSLKNKTVTYAATTNKKASTITIPDTVVISGVTYKVTAVEKNAFVNNKKLKTVTIGKNVTAIGAKAFYGCKNIKTIIIKSKKLTTKKIGSKAFSKTPKKMTVKVPKNKFKAYKKMLIKRGVNKKVKFKKF</sequence>
<dbReference type="RefSeq" id="WP_186867349.1">
    <property type="nucleotide sequence ID" value="NZ_JACOPH010000009.1"/>
</dbReference>